<comment type="caution">
    <text evidence="2">The sequence shown here is derived from an EMBL/GenBank/DDBJ whole genome shotgun (WGS) entry which is preliminary data.</text>
</comment>
<dbReference type="InterPro" id="IPR008523">
    <property type="entry name" value="DUF805"/>
</dbReference>
<sequence>MAWLLLASCLMQFVFYQLGATGHLGGAGWLGAPLFSAEPAFSRHPDVPAATATFQWVSNALVLAHVLPTLALTARRLRDAGFHVAWTLLAFMPGLGSLVLFCLLIQPTGRRFP</sequence>
<keyword evidence="3" id="KW-1185">Reference proteome</keyword>
<keyword evidence="1" id="KW-0472">Membrane</keyword>
<accession>A0A7W9N0B6</accession>
<organism evidence="2 3">
    <name type="scientific">Micrococcus endophyticus</name>
    <dbReference type="NCBI Taxonomy" id="455343"/>
    <lineage>
        <taxon>Bacteria</taxon>
        <taxon>Bacillati</taxon>
        <taxon>Actinomycetota</taxon>
        <taxon>Actinomycetes</taxon>
        <taxon>Micrococcales</taxon>
        <taxon>Micrococcaceae</taxon>
        <taxon>Micrococcus</taxon>
    </lineage>
</organism>
<dbReference type="GO" id="GO:0016020">
    <property type="term" value="C:membrane"/>
    <property type="evidence" value="ECO:0007669"/>
    <property type="project" value="InterPro"/>
</dbReference>
<evidence type="ECO:0000313" key="2">
    <source>
        <dbReference type="EMBL" id="MBB5848548.1"/>
    </source>
</evidence>
<dbReference type="EMBL" id="JACHMW010000001">
    <property type="protein sequence ID" value="MBB5848548.1"/>
    <property type="molecule type" value="Genomic_DNA"/>
</dbReference>
<feature type="transmembrane region" description="Helical" evidence="1">
    <location>
        <begin position="53"/>
        <end position="72"/>
    </location>
</feature>
<proteinExistence type="predicted"/>
<dbReference type="Pfam" id="PF05656">
    <property type="entry name" value="DUF805"/>
    <property type="match status" value="1"/>
</dbReference>
<reference evidence="2 3" key="1">
    <citation type="submission" date="2020-08" db="EMBL/GenBank/DDBJ databases">
        <title>Sequencing the genomes of 1000 actinobacteria strains.</title>
        <authorList>
            <person name="Klenk H.-P."/>
        </authorList>
    </citation>
    <scope>NUCLEOTIDE SEQUENCE [LARGE SCALE GENOMIC DNA]</scope>
    <source>
        <strain evidence="2 3">DSM 17945</strain>
    </source>
</reference>
<protein>
    <submittedName>
        <fullName evidence="2">Uncharacterized membrane protein YhaH (DUF805 family)</fullName>
    </submittedName>
</protein>
<dbReference type="AlphaFoldDB" id="A0A7W9N0B6"/>
<keyword evidence="1" id="KW-1133">Transmembrane helix</keyword>
<evidence type="ECO:0000313" key="3">
    <source>
        <dbReference type="Proteomes" id="UP000567246"/>
    </source>
</evidence>
<gene>
    <name evidence="2" type="ORF">HDA33_001112</name>
</gene>
<feature type="transmembrane region" description="Helical" evidence="1">
    <location>
        <begin position="84"/>
        <end position="106"/>
    </location>
</feature>
<evidence type="ECO:0000256" key="1">
    <source>
        <dbReference type="SAM" id="Phobius"/>
    </source>
</evidence>
<keyword evidence="1" id="KW-0812">Transmembrane</keyword>
<dbReference type="Proteomes" id="UP000567246">
    <property type="component" value="Unassembled WGS sequence"/>
</dbReference>
<name>A0A7W9N0B6_9MICC</name>